<dbReference type="InterPro" id="IPR052732">
    <property type="entry name" value="Cell-binding_unc_protein"/>
</dbReference>
<dbReference type="Proteomes" id="UP000288892">
    <property type="component" value="Unassembled WGS sequence"/>
</dbReference>
<sequence>MANDNLPDFISALLKKNQEVSPADAQLVQTHISFVLLAGEFVYKFKKPVDFGFLDFSTLEKRQHCCEQELLLNRRLCPDIYLDLVTVTQEGDSYTLNGRGELVEYAVKMTRMPEEKMMGNLIQAGKLNRVHIDTIVDKLTPFYQQADRTDEIDGYGTAESVAVNVLENFEQTKGFINNGAITQEQFDKISSWSKDFLTQEDLFTRRIKDGNIRDCHATCTRQISVLPIKSISTTVSSSIAAFATATKQVILASWLWTWISTVSRISPAIA</sequence>
<reference evidence="1 2" key="1">
    <citation type="submission" date="2017-01" db="EMBL/GenBank/DDBJ databases">
        <title>The cable genome- insights into the physiology and evolution of filamentous bacteria capable of sulfide oxidation via long distance electron transfer.</title>
        <authorList>
            <person name="Schreiber L."/>
            <person name="Bjerg J.T."/>
            <person name="Boggild A."/>
            <person name="Van De Vossenberg J."/>
            <person name="Meysman F."/>
            <person name="Nielsen L.P."/>
            <person name="Schramm A."/>
            <person name="Kjeldsen K.U."/>
        </authorList>
    </citation>
    <scope>NUCLEOTIDE SEQUENCE [LARGE SCALE GENOMIC DNA]</scope>
    <source>
        <strain evidence="1">A5</strain>
    </source>
</reference>
<dbReference type="PANTHER" id="PTHR43883">
    <property type="entry name" value="SLR0207 PROTEIN"/>
    <property type="match status" value="1"/>
</dbReference>
<accession>A0A444JEP3</accession>
<comment type="caution">
    <text evidence="1">The sequence shown here is derived from an EMBL/GenBank/DDBJ whole genome shotgun (WGS) entry which is preliminary data.</text>
</comment>
<dbReference type="EMBL" id="MTKS01000118">
    <property type="protein sequence ID" value="RWX51545.1"/>
    <property type="molecule type" value="Genomic_DNA"/>
</dbReference>
<evidence type="ECO:0000313" key="2">
    <source>
        <dbReference type="Proteomes" id="UP000288892"/>
    </source>
</evidence>
<proteinExistence type="predicted"/>
<evidence type="ECO:0000313" key="1">
    <source>
        <dbReference type="EMBL" id="RWX51545.1"/>
    </source>
</evidence>
<dbReference type="PANTHER" id="PTHR43883:SF1">
    <property type="entry name" value="GLUCONOKINASE"/>
    <property type="match status" value="1"/>
</dbReference>
<protein>
    <submittedName>
        <fullName evidence="1">Uncharacterized protein</fullName>
    </submittedName>
</protein>
<dbReference type="AlphaFoldDB" id="A0A444JEP3"/>
<gene>
    <name evidence="1" type="ORF">VU01_11183</name>
</gene>
<organism evidence="1 2">
    <name type="scientific">Candidatus Electrothrix marina</name>
    <dbReference type="NCBI Taxonomy" id="1859130"/>
    <lineage>
        <taxon>Bacteria</taxon>
        <taxon>Pseudomonadati</taxon>
        <taxon>Thermodesulfobacteriota</taxon>
        <taxon>Desulfobulbia</taxon>
        <taxon>Desulfobulbales</taxon>
        <taxon>Desulfobulbaceae</taxon>
        <taxon>Candidatus Electrothrix</taxon>
    </lineage>
</organism>
<keyword evidence="2" id="KW-1185">Reference proteome</keyword>
<name>A0A444JEP3_9BACT</name>